<gene>
    <name evidence="1" type="ORF">KYI10_11480</name>
</gene>
<protein>
    <recommendedName>
        <fullName evidence="2">GNAT family N-acetyltransferase</fullName>
    </recommendedName>
</protein>
<dbReference type="EMBL" id="CP079956">
    <property type="protein sequence ID" value="QYA34017.1"/>
    <property type="molecule type" value="Genomic_DNA"/>
</dbReference>
<name>A0AAT9P8I5_9STAP</name>
<proteinExistence type="predicted"/>
<organism evidence="1">
    <name type="scientific">Macrococcus psychrotolerans</name>
    <dbReference type="NCBI Taxonomy" id="3039389"/>
    <lineage>
        <taxon>Bacteria</taxon>
        <taxon>Bacillati</taxon>
        <taxon>Bacillota</taxon>
        <taxon>Bacilli</taxon>
        <taxon>Bacillales</taxon>
        <taxon>Staphylococcaceae</taxon>
        <taxon>Macrococcus</taxon>
    </lineage>
</organism>
<accession>A0AAT9P8I5</accession>
<dbReference type="AlphaFoldDB" id="A0AAT9P8I5"/>
<sequence>MEVKILDYNEINDNFKISWDSMISEYELNCFYSYSIWLDTISKSSAISPKLLTVFKDEKLLGGMIIDILGTNQVSKDYNPNYLLSDYNPSIELPTNFDVLRKKLIK</sequence>
<evidence type="ECO:0008006" key="2">
    <source>
        <dbReference type="Google" id="ProtNLM"/>
    </source>
</evidence>
<geneLocation type="plasmid" evidence="1">
    <name>p19Msa1047_11</name>
</geneLocation>
<evidence type="ECO:0000313" key="1">
    <source>
        <dbReference type="EMBL" id="QYA34017.1"/>
    </source>
</evidence>
<reference evidence="1" key="1">
    <citation type="submission" date="2024-06" db="EMBL/GenBank/DDBJ databases">
        <title>Prevalence and characterization of methicillin-resistant Macrococcus spp. in food producing animals and meat in Switzerland in 2019.</title>
        <authorList>
            <person name="Keller J.E."/>
            <person name="Schwendener S."/>
            <person name="Neuenschwander J."/>
            <person name="Overesch G."/>
            <person name="Perreten V."/>
        </authorList>
    </citation>
    <scope>NUCLEOTIDE SEQUENCE</scope>
    <source>
        <strain evidence="1">19Msa1099</strain>
        <plasmid evidence="1">p19Msa1047_11</plasmid>
    </source>
</reference>
<keyword evidence="1" id="KW-0614">Plasmid</keyword>